<dbReference type="SUPFAM" id="SSF57625">
    <property type="entry name" value="Invertebrate chitin-binding proteins"/>
    <property type="match status" value="1"/>
</dbReference>
<dbReference type="eggNOG" id="ENOG502T1EA">
    <property type="taxonomic scope" value="Eukaryota"/>
</dbReference>
<dbReference type="Proteomes" id="UP000014500">
    <property type="component" value="Unassembled WGS sequence"/>
</dbReference>
<feature type="region of interest" description="Disordered" evidence="1">
    <location>
        <begin position="163"/>
        <end position="199"/>
    </location>
</feature>
<dbReference type="InterPro" id="IPR036508">
    <property type="entry name" value="Chitin-bd_dom_sf"/>
</dbReference>
<accession>T1IWV0</accession>
<feature type="compositionally biased region" description="Polar residues" evidence="1">
    <location>
        <begin position="188"/>
        <end position="199"/>
    </location>
</feature>
<dbReference type="SMART" id="SM00494">
    <property type="entry name" value="ChtBD2"/>
    <property type="match status" value="1"/>
</dbReference>
<organism evidence="3 4">
    <name type="scientific">Strigamia maritima</name>
    <name type="common">European centipede</name>
    <name type="synonym">Geophilus maritimus</name>
    <dbReference type="NCBI Taxonomy" id="126957"/>
    <lineage>
        <taxon>Eukaryota</taxon>
        <taxon>Metazoa</taxon>
        <taxon>Ecdysozoa</taxon>
        <taxon>Arthropoda</taxon>
        <taxon>Myriapoda</taxon>
        <taxon>Chilopoda</taxon>
        <taxon>Pleurostigmophora</taxon>
        <taxon>Geophilomorpha</taxon>
        <taxon>Linotaeniidae</taxon>
        <taxon>Strigamia</taxon>
    </lineage>
</organism>
<sequence>MVLLFAVRIKFRSFNTKIKIKGQDRNFCANDCNHDNVHYRFNEDRINISTQMLQFALIFLFFPLVLTNKTLRIQRSIDGRHPRPIRCTDECSVSCPNYVNNLVLLAHPRDCTKFFYCVFGQPIVYVCPEELHFNPLLLLCDWPERAGCWGRVTVKPPPEMPPVIESTTCRPKPKPVCRPKPKPRCNHTTKVSLPPENSK</sequence>
<reference evidence="3" key="2">
    <citation type="submission" date="2015-02" db="UniProtKB">
        <authorList>
            <consortium name="EnsemblMetazoa"/>
        </authorList>
    </citation>
    <scope>IDENTIFICATION</scope>
</reference>
<reference evidence="4" key="1">
    <citation type="submission" date="2011-05" db="EMBL/GenBank/DDBJ databases">
        <authorList>
            <person name="Richards S.R."/>
            <person name="Qu J."/>
            <person name="Jiang H."/>
            <person name="Jhangiani S.N."/>
            <person name="Agravi P."/>
            <person name="Goodspeed R."/>
            <person name="Gross S."/>
            <person name="Mandapat C."/>
            <person name="Jackson L."/>
            <person name="Mathew T."/>
            <person name="Pu L."/>
            <person name="Thornton R."/>
            <person name="Saada N."/>
            <person name="Wilczek-Boney K.B."/>
            <person name="Lee S."/>
            <person name="Kovar C."/>
            <person name="Wu Y."/>
            <person name="Scherer S.E."/>
            <person name="Worley K.C."/>
            <person name="Muzny D.M."/>
            <person name="Gibbs R."/>
        </authorList>
    </citation>
    <scope>NUCLEOTIDE SEQUENCE</scope>
    <source>
        <strain evidence="4">Brora</strain>
    </source>
</reference>
<evidence type="ECO:0000313" key="4">
    <source>
        <dbReference type="Proteomes" id="UP000014500"/>
    </source>
</evidence>
<name>T1IWV0_STRMM</name>
<feature type="domain" description="Chitin-binding type-2" evidence="2">
    <location>
        <begin position="92"/>
        <end position="150"/>
    </location>
</feature>
<dbReference type="STRING" id="126957.T1IWV0"/>
<dbReference type="Gene3D" id="2.170.140.10">
    <property type="entry name" value="Chitin binding domain"/>
    <property type="match status" value="1"/>
</dbReference>
<protein>
    <recommendedName>
        <fullName evidence="2">Chitin-binding type-2 domain-containing protein</fullName>
    </recommendedName>
</protein>
<evidence type="ECO:0000313" key="3">
    <source>
        <dbReference type="EnsemblMetazoa" id="SMAR005676-PA"/>
    </source>
</evidence>
<keyword evidence="4" id="KW-1185">Reference proteome</keyword>
<dbReference type="GO" id="GO:0008061">
    <property type="term" value="F:chitin binding"/>
    <property type="evidence" value="ECO:0007669"/>
    <property type="project" value="InterPro"/>
</dbReference>
<dbReference type="EnsemblMetazoa" id="SMAR005676-RA">
    <property type="protein sequence ID" value="SMAR005676-PA"/>
    <property type="gene ID" value="SMAR005676"/>
</dbReference>
<dbReference type="HOGENOM" id="CLU_1375313_0_0_1"/>
<proteinExistence type="predicted"/>
<feature type="compositionally biased region" description="Basic residues" evidence="1">
    <location>
        <begin position="171"/>
        <end position="187"/>
    </location>
</feature>
<evidence type="ECO:0000256" key="1">
    <source>
        <dbReference type="SAM" id="MobiDB-lite"/>
    </source>
</evidence>
<dbReference type="AlphaFoldDB" id="T1IWV0"/>
<dbReference type="InterPro" id="IPR002557">
    <property type="entry name" value="Chitin-bd_dom"/>
</dbReference>
<evidence type="ECO:0000259" key="2">
    <source>
        <dbReference type="PROSITE" id="PS50940"/>
    </source>
</evidence>
<dbReference type="Pfam" id="PF01607">
    <property type="entry name" value="CBM_14"/>
    <property type="match status" value="1"/>
</dbReference>
<dbReference type="EMBL" id="JH431630">
    <property type="status" value="NOT_ANNOTATED_CDS"/>
    <property type="molecule type" value="Genomic_DNA"/>
</dbReference>
<dbReference type="GO" id="GO:0005576">
    <property type="term" value="C:extracellular region"/>
    <property type="evidence" value="ECO:0007669"/>
    <property type="project" value="InterPro"/>
</dbReference>
<dbReference type="PROSITE" id="PS50940">
    <property type="entry name" value="CHIT_BIND_II"/>
    <property type="match status" value="1"/>
</dbReference>